<dbReference type="EMBL" id="JADXDR010000191">
    <property type="protein sequence ID" value="KAI7836366.1"/>
    <property type="molecule type" value="Genomic_DNA"/>
</dbReference>
<comment type="catalytic activity">
    <reaction evidence="1">
        <text>an L-aminoacyl-L-amino acid + H2O = 2 an L-alpha-amino acid</text>
        <dbReference type="Rhea" id="RHEA:48940"/>
        <dbReference type="ChEBI" id="CHEBI:15377"/>
        <dbReference type="ChEBI" id="CHEBI:59869"/>
        <dbReference type="ChEBI" id="CHEBI:77460"/>
        <dbReference type="EC" id="3.4.13.19"/>
    </reaction>
</comment>
<dbReference type="EC" id="3.4.13.19" evidence="3"/>
<evidence type="ECO:0000256" key="2">
    <source>
        <dbReference type="ARBA" id="ARBA00005705"/>
    </source>
</evidence>
<keyword evidence="9" id="KW-1185">Reference proteome</keyword>
<dbReference type="PANTHER" id="PTHR12994:SF17">
    <property type="entry name" value="LD30995P"/>
    <property type="match status" value="1"/>
</dbReference>
<dbReference type="InterPro" id="IPR005322">
    <property type="entry name" value="Peptidase_C69"/>
</dbReference>
<accession>A0AAD5DGH4</accession>
<keyword evidence="4" id="KW-0645">Protease</keyword>
<name>A0AAD5DGH4_9CHLO</name>
<proteinExistence type="inferred from homology"/>
<organism evidence="8 9">
    <name type="scientific">Chlorella ohadii</name>
    <dbReference type="NCBI Taxonomy" id="2649997"/>
    <lineage>
        <taxon>Eukaryota</taxon>
        <taxon>Viridiplantae</taxon>
        <taxon>Chlorophyta</taxon>
        <taxon>core chlorophytes</taxon>
        <taxon>Trebouxiophyceae</taxon>
        <taxon>Chlorellales</taxon>
        <taxon>Chlorellaceae</taxon>
        <taxon>Chlorella clade</taxon>
        <taxon>Chlorella</taxon>
    </lineage>
</organism>
<evidence type="ECO:0000256" key="4">
    <source>
        <dbReference type="ARBA" id="ARBA00022670"/>
    </source>
</evidence>
<evidence type="ECO:0000313" key="8">
    <source>
        <dbReference type="EMBL" id="KAI7836366.1"/>
    </source>
</evidence>
<reference evidence="8" key="1">
    <citation type="submission" date="2020-11" db="EMBL/GenBank/DDBJ databases">
        <title>Chlorella ohadii genome sequencing and assembly.</title>
        <authorList>
            <person name="Murik O."/>
            <person name="Treves H."/>
            <person name="Kedem I."/>
            <person name="Shotland Y."/>
            <person name="Kaplan A."/>
        </authorList>
    </citation>
    <scope>NUCLEOTIDE SEQUENCE</scope>
    <source>
        <strain evidence="8">1</strain>
    </source>
</reference>
<dbReference type="Pfam" id="PF03577">
    <property type="entry name" value="Peptidase_C69"/>
    <property type="match status" value="1"/>
</dbReference>
<protein>
    <recommendedName>
        <fullName evidence="3">membrane dipeptidase</fullName>
        <ecNumber evidence="3">3.4.13.19</ecNumber>
    </recommendedName>
</protein>
<sequence>MVGTRATKDGSMYLARNVDSYDAISSQDLAYHPSRRTPYVYKPADSNFTYTIPAPSLAYYGFPTNYFPLPMAPTWEELGHNQLGVVVSATETISSKVKVQTIDPLVPDGIGENSIPSVLLPHPESTSARRTVKLYGRIIETKGASEENGVLIADKDEQWQVGRALYVENAGGHHWLAVRIPEHAVFVSANQGRIQEVDLRDTANVMCSPKLLEWAQQNGLWSPAKGRFNWLRDVMMDIPAFRTANYPRVRVLQSRLNGLPPGQGTANAPTFLPPNRRLDLLDLFGAMRDHYDGSSKDVYLRNITSVGDLTGKPGEPWRPIAYVGTGFGHVTRIRAEQPAGLRIIHYAFEGVPAWMPAIPVYASLPPNALPLELNQVGAEVDEDGYPLVNNAKLFWRGRRLLASLALMLRNWPLFGRRVESAVRSFDARIDADRIAMERQYRQALAMAGRRGGSGQAAADAILVAFTCKTVAEAMALVDRLTAEIAKKLGLTAMPTDEQLLAELQRFYEMYYYDYQTPTPANPTGAAAATTASPASATGLVYRPRRRGPGHRA</sequence>
<dbReference type="GO" id="GO:0006508">
    <property type="term" value="P:proteolysis"/>
    <property type="evidence" value="ECO:0007669"/>
    <property type="project" value="UniProtKB-KW"/>
</dbReference>
<comment type="caution">
    <text evidence="8">The sequence shown here is derived from an EMBL/GenBank/DDBJ whole genome shotgun (WGS) entry which is preliminary data.</text>
</comment>
<evidence type="ECO:0000256" key="5">
    <source>
        <dbReference type="ARBA" id="ARBA00022801"/>
    </source>
</evidence>
<dbReference type="NCBIfam" id="NF033678">
    <property type="entry name" value="C69_fam_dipept"/>
    <property type="match status" value="1"/>
</dbReference>
<keyword evidence="6" id="KW-0224">Dipeptidase</keyword>
<evidence type="ECO:0000313" key="9">
    <source>
        <dbReference type="Proteomes" id="UP001205105"/>
    </source>
</evidence>
<evidence type="ECO:0000256" key="1">
    <source>
        <dbReference type="ARBA" id="ARBA00001670"/>
    </source>
</evidence>
<feature type="compositionally biased region" description="Low complexity" evidence="7">
    <location>
        <begin position="523"/>
        <end position="538"/>
    </location>
</feature>
<gene>
    <name evidence="8" type="ORF">COHA_009759</name>
</gene>
<dbReference type="PANTHER" id="PTHR12994">
    <property type="entry name" value="SECERNIN"/>
    <property type="match status" value="1"/>
</dbReference>
<comment type="similarity">
    <text evidence="2">Belongs to the peptidase C69 family. Secernin subfamily.</text>
</comment>
<dbReference type="GO" id="GO:0016805">
    <property type="term" value="F:dipeptidase activity"/>
    <property type="evidence" value="ECO:0007669"/>
    <property type="project" value="UniProtKB-KW"/>
</dbReference>
<dbReference type="GO" id="GO:0070004">
    <property type="term" value="F:cysteine-type exopeptidase activity"/>
    <property type="evidence" value="ECO:0007669"/>
    <property type="project" value="InterPro"/>
</dbReference>
<dbReference type="AlphaFoldDB" id="A0AAD5DGH4"/>
<evidence type="ECO:0000256" key="6">
    <source>
        <dbReference type="ARBA" id="ARBA00022997"/>
    </source>
</evidence>
<feature type="compositionally biased region" description="Basic residues" evidence="7">
    <location>
        <begin position="542"/>
        <end position="552"/>
    </location>
</feature>
<dbReference type="Proteomes" id="UP001205105">
    <property type="component" value="Unassembled WGS sequence"/>
</dbReference>
<dbReference type="InterPro" id="IPR047804">
    <property type="entry name" value="C69_dipept_A-like"/>
</dbReference>
<feature type="region of interest" description="Disordered" evidence="7">
    <location>
        <begin position="523"/>
        <end position="552"/>
    </location>
</feature>
<keyword evidence="5" id="KW-0378">Hydrolase</keyword>
<evidence type="ECO:0000256" key="3">
    <source>
        <dbReference type="ARBA" id="ARBA00013110"/>
    </source>
</evidence>
<evidence type="ECO:0000256" key="7">
    <source>
        <dbReference type="SAM" id="MobiDB-lite"/>
    </source>
</evidence>